<feature type="transmembrane region" description="Helical" evidence="1">
    <location>
        <begin position="316"/>
        <end position="336"/>
    </location>
</feature>
<reference evidence="2 3" key="1">
    <citation type="submission" date="2018-09" db="EMBL/GenBank/DDBJ databases">
        <title>The draft genome of Acinetobacter spp. strains.</title>
        <authorList>
            <person name="Qin J."/>
            <person name="Feng Y."/>
            <person name="Zong Z."/>
        </authorList>
    </citation>
    <scope>NUCLEOTIDE SEQUENCE [LARGE SCALE GENOMIC DNA]</scope>
    <source>
        <strain evidence="2 3">WCHAc060002</strain>
    </source>
</reference>
<evidence type="ECO:0000256" key="1">
    <source>
        <dbReference type="SAM" id="Phobius"/>
    </source>
</evidence>
<feature type="transmembrane region" description="Helical" evidence="1">
    <location>
        <begin position="6"/>
        <end position="21"/>
    </location>
</feature>
<feature type="transmembrane region" description="Helical" evidence="1">
    <location>
        <begin position="263"/>
        <end position="285"/>
    </location>
</feature>
<organism evidence="2 3">
    <name type="scientific">Acinetobacter cumulans</name>
    <dbReference type="NCBI Taxonomy" id="2136182"/>
    <lineage>
        <taxon>Bacteria</taxon>
        <taxon>Pseudomonadati</taxon>
        <taxon>Pseudomonadota</taxon>
        <taxon>Gammaproteobacteria</taxon>
        <taxon>Moraxellales</taxon>
        <taxon>Moraxellaceae</taxon>
        <taxon>Acinetobacter</taxon>
    </lineage>
</organism>
<dbReference type="Proteomes" id="UP000281084">
    <property type="component" value="Unassembled WGS sequence"/>
</dbReference>
<evidence type="ECO:0000313" key="2">
    <source>
        <dbReference type="EMBL" id="RKG48345.1"/>
    </source>
</evidence>
<protein>
    <submittedName>
        <fullName evidence="2">EpsG family protein</fullName>
    </submittedName>
</protein>
<feature type="transmembrane region" description="Helical" evidence="1">
    <location>
        <begin position="26"/>
        <end position="43"/>
    </location>
</feature>
<sequence>MAFYIIIWFFISFFSLPFNIGRYSKIIPLLFLFLLFLYTGLRFEVGGDWDSYLYKYDKYNYINNFSDFISISEPGYGLINLLSIYFNVDGIYFVNSCCALIFYLNFYFFNKRFKNILFPLFVCFTYTIIVVTTGYTRQSVAMGFILLAISGVLDQNKIKFFLGVFLAVLFHNTAFLFLIFSPFLFKNLKINNNDFLFYLYSVFSISFILVLLYFATLGELNSYTETDGKMSSGGVYMRLLMHVIPILYYIYYRPYFLSNFPLFYRFFDYNLIFIVVMFFLASFLSTLVDRLNLYFFYFDILVLLFVYIKSTLEKKILCWVLVFVSNSVVLILWLNFGKWTALKWIPYQNYFSNYILNFF</sequence>
<keyword evidence="1" id="KW-0472">Membrane</keyword>
<comment type="caution">
    <text evidence="2">The sequence shown here is derived from an EMBL/GenBank/DDBJ whole genome shotgun (WGS) entry which is preliminary data.</text>
</comment>
<dbReference type="RefSeq" id="WP_120368242.1">
    <property type="nucleotide sequence ID" value="NZ_RAXZ01000034.1"/>
</dbReference>
<accession>A0A3A8FMX0</accession>
<feature type="transmembrane region" description="Helical" evidence="1">
    <location>
        <begin position="235"/>
        <end position="251"/>
    </location>
</feature>
<feature type="transmembrane region" description="Helical" evidence="1">
    <location>
        <begin position="160"/>
        <end position="185"/>
    </location>
</feature>
<gene>
    <name evidence="2" type="ORF">D7V64_15305</name>
</gene>
<keyword evidence="1" id="KW-1133">Transmembrane helix</keyword>
<keyword evidence="1" id="KW-0812">Transmembrane</keyword>
<feature type="transmembrane region" description="Helical" evidence="1">
    <location>
        <begin position="90"/>
        <end position="109"/>
    </location>
</feature>
<feature type="transmembrane region" description="Helical" evidence="1">
    <location>
        <begin position="116"/>
        <end position="136"/>
    </location>
</feature>
<name>A0A3A8FMX0_9GAMM</name>
<feature type="transmembrane region" description="Helical" evidence="1">
    <location>
        <begin position="197"/>
        <end position="215"/>
    </location>
</feature>
<evidence type="ECO:0000313" key="3">
    <source>
        <dbReference type="Proteomes" id="UP000281084"/>
    </source>
</evidence>
<dbReference type="InterPro" id="IPR049458">
    <property type="entry name" value="EpsG-like"/>
</dbReference>
<proteinExistence type="predicted"/>
<dbReference type="AlphaFoldDB" id="A0A3A8FMX0"/>
<dbReference type="Pfam" id="PF14897">
    <property type="entry name" value="EpsG"/>
    <property type="match status" value="1"/>
</dbReference>
<feature type="transmembrane region" description="Helical" evidence="1">
    <location>
        <begin position="291"/>
        <end position="309"/>
    </location>
</feature>
<dbReference type="EMBL" id="RAXZ01000034">
    <property type="protein sequence ID" value="RKG48345.1"/>
    <property type="molecule type" value="Genomic_DNA"/>
</dbReference>